<feature type="compositionally biased region" description="Basic and acidic residues" evidence="1">
    <location>
        <begin position="50"/>
        <end position="60"/>
    </location>
</feature>
<dbReference type="EMBL" id="CAJZ01000032">
    <property type="protein sequence ID" value="CCI82985.1"/>
    <property type="molecule type" value="Genomic_DNA"/>
</dbReference>
<feature type="transmembrane region" description="Helical" evidence="2">
    <location>
        <begin position="169"/>
        <end position="189"/>
    </location>
</feature>
<dbReference type="RefSeq" id="WP_004600177.1">
    <property type="nucleotide sequence ID" value="NZ_HF541865.1"/>
</dbReference>
<reference evidence="4 5" key="2">
    <citation type="submission" date="2012-08" db="EMBL/GenBank/DDBJ databases">
        <title>The Genome Sequence of Turicella otitidis ATCC 51513.</title>
        <authorList>
            <consortium name="The Broad Institute Genome Sequencing Platform"/>
            <person name="Earl A."/>
            <person name="Ward D."/>
            <person name="Feldgarden M."/>
            <person name="Gevers D."/>
            <person name="Huys G."/>
            <person name="Walker B."/>
            <person name="Young S.K."/>
            <person name="Zeng Q."/>
            <person name="Gargeya S."/>
            <person name="Fitzgerald M."/>
            <person name="Haas B."/>
            <person name="Abouelleil A."/>
            <person name="Alvarado L."/>
            <person name="Arachchi H.M."/>
            <person name="Berlin A.M."/>
            <person name="Chapman S.B."/>
            <person name="Goldberg J."/>
            <person name="Griggs A."/>
            <person name="Gujja S."/>
            <person name="Hansen M."/>
            <person name="Howarth C."/>
            <person name="Imamovic A."/>
            <person name="Larimer J."/>
            <person name="McCowen C."/>
            <person name="Montmayeur A."/>
            <person name="Murphy C."/>
            <person name="Neiman D."/>
            <person name="Pearson M."/>
            <person name="Priest M."/>
            <person name="Roberts A."/>
            <person name="Saif S."/>
            <person name="Shea T."/>
            <person name="Sisk P."/>
            <person name="Sykes S."/>
            <person name="Wortman J."/>
            <person name="Nusbaum C."/>
            <person name="Birren B."/>
        </authorList>
    </citation>
    <scope>NUCLEOTIDE SEQUENCE [LARGE SCALE GENOMIC DNA]</scope>
    <source>
        <strain evidence="4 5">ATCC 51513</strain>
    </source>
</reference>
<evidence type="ECO:0000313" key="4">
    <source>
        <dbReference type="EMBL" id="EJZ82795.1"/>
    </source>
</evidence>
<keyword evidence="2" id="KW-0812">Transmembrane</keyword>
<protein>
    <recommendedName>
        <fullName evidence="7">DUF3043 domain-containing protein</fullName>
    </recommendedName>
</protein>
<dbReference type="Proteomes" id="UP000011016">
    <property type="component" value="Unassembled WGS sequence"/>
</dbReference>
<dbReference type="HOGENOM" id="CLU_091328_0_0_11"/>
<dbReference type="EMBL" id="AHAE01000017">
    <property type="protein sequence ID" value="EJZ82795.1"/>
    <property type="molecule type" value="Genomic_DNA"/>
</dbReference>
<keyword evidence="2" id="KW-1133">Transmembrane helix</keyword>
<keyword evidence="5" id="KW-1185">Reference proteome</keyword>
<name>I7KIJ5_9CORY</name>
<evidence type="ECO:0000313" key="5">
    <source>
        <dbReference type="Proteomes" id="UP000006078"/>
    </source>
</evidence>
<evidence type="ECO:0000256" key="1">
    <source>
        <dbReference type="SAM" id="MobiDB-lite"/>
    </source>
</evidence>
<evidence type="ECO:0000256" key="2">
    <source>
        <dbReference type="SAM" id="Phobius"/>
    </source>
</evidence>
<feature type="compositionally biased region" description="Basic and acidic residues" evidence="1">
    <location>
        <begin position="1"/>
        <end position="10"/>
    </location>
</feature>
<feature type="region of interest" description="Disordered" evidence="1">
    <location>
        <begin position="1"/>
        <end position="103"/>
    </location>
</feature>
<evidence type="ECO:0008006" key="7">
    <source>
        <dbReference type="Google" id="ProtNLM"/>
    </source>
</evidence>
<comment type="caution">
    <text evidence="3">The sequence shown here is derived from an EMBL/GenBank/DDBJ whole genome shotgun (WGS) entry which is preliminary data.</text>
</comment>
<dbReference type="STRING" id="29321.AAV33_00640"/>
<reference evidence="3 6" key="1">
    <citation type="journal article" date="2012" name="J. Bacteriol.">
        <title>Draft Genome Sequence of Turicella otitidis ATCC 51513, Isolated from Middle Ear Fluid from a Child with Otitis Media.</title>
        <authorList>
            <person name="Brinkrolf K."/>
            <person name="Schneider J."/>
            <person name="Knecht M."/>
            <person name="Ruckert C."/>
            <person name="Tauch A."/>
        </authorList>
    </citation>
    <scope>NUCLEOTIDE SEQUENCE [LARGE SCALE GENOMIC DNA]</scope>
    <source>
        <strain evidence="3 6">ATCC 51513</strain>
    </source>
</reference>
<evidence type="ECO:0000313" key="3">
    <source>
        <dbReference type="EMBL" id="CCI82985.1"/>
    </source>
</evidence>
<dbReference type="PATRIC" id="fig|883169.3.peg.271"/>
<accession>I7KIJ5</accession>
<gene>
    <name evidence="3" type="ORF">BN46_0237</name>
    <name evidence="4" type="ORF">HMPREF9719_00287</name>
</gene>
<dbReference type="OrthoDB" id="5194448at2"/>
<proteinExistence type="predicted"/>
<dbReference type="Pfam" id="PF11241">
    <property type="entry name" value="DUF3043"/>
    <property type="match status" value="1"/>
</dbReference>
<sequence>MKLPWKKTEGPADTVGSAAEVAEEENAGQDAGERPLPKGYTPPKGRPTPKRKDREIERGVLRGASQTPTTPGQARKKRKELKNSMSKQEWKEHKRKQRIERREQQIEVQKKMDAGDPRYMLARDQGPVRAYLRDWVDARRFAGNYILPFALGLLVIMFISSWFPTFASIVSLISMVMIVVFAAEAFIAGRRANASARKKFPDPGEKIGFGTGFYVFGRLTQPRRWRSPKPRVEVGDKSNEPAK</sequence>
<feature type="transmembrane region" description="Helical" evidence="2">
    <location>
        <begin position="142"/>
        <end position="163"/>
    </location>
</feature>
<dbReference type="Proteomes" id="UP000006078">
    <property type="component" value="Unassembled WGS sequence"/>
</dbReference>
<dbReference type="eggNOG" id="ENOG5031D67">
    <property type="taxonomic scope" value="Bacteria"/>
</dbReference>
<dbReference type="InterPro" id="IPR021403">
    <property type="entry name" value="DUF3043"/>
</dbReference>
<feature type="region of interest" description="Disordered" evidence="1">
    <location>
        <begin position="224"/>
        <end position="243"/>
    </location>
</feature>
<dbReference type="AlphaFoldDB" id="I7KIJ5"/>
<feature type="compositionally biased region" description="Basic and acidic residues" evidence="1">
    <location>
        <begin position="230"/>
        <end position="243"/>
    </location>
</feature>
<organism evidence="3 6">
    <name type="scientific">Corynebacterium otitidis ATCC 51513</name>
    <dbReference type="NCBI Taxonomy" id="883169"/>
    <lineage>
        <taxon>Bacteria</taxon>
        <taxon>Bacillati</taxon>
        <taxon>Actinomycetota</taxon>
        <taxon>Actinomycetes</taxon>
        <taxon>Mycobacteriales</taxon>
        <taxon>Corynebacteriaceae</taxon>
        <taxon>Corynebacterium</taxon>
    </lineage>
</organism>
<keyword evidence="2" id="KW-0472">Membrane</keyword>
<evidence type="ECO:0000313" key="6">
    <source>
        <dbReference type="Proteomes" id="UP000011016"/>
    </source>
</evidence>